<evidence type="ECO:0000313" key="4">
    <source>
        <dbReference type="Proteomes" id="UP000236728"/>
    </source>
</evidence>
<dbReference type="AlphaFoldDB" id="A0A1H5TYG1"/>
<keyword evidence="4" id="KW-1185">Reference proteome</keyword>
<protein>
    <submittedName>
        <fullName evidence="3">Alginate export</fullName>
    </submittedName>
</protein>
<feature type="chain" id="PRO_5009285563" evidence="1">
    <location>
        <begin position="28"/>
        <end position="456"/>
    </location>
</feature>
<evidence type="ECO:0000313" key="3">
    <source>
        <dbReference type="EMBL" id="SEF67057.1"/>
    </source>
</evidence>
<dbReference type="PROSITE" id="PS51257">
    <property type="entry name" value="PROKAR_LIPOPROTEIN"/>
    <property type="match status" value="1"/>
</dbReference>
<dbReference type="RefSeq" id="WP_103931653.1">
    <property type="nucleotide sequence ID" value="NZ_FNVA01000001.1"/>
</dbReference>
<keyword evidence="1" id="KW-0732">Signal</keyword>
<accession>A0A1H5TYG1</accession>
<reference evidence="3 4" key="1">
    <citation type="submission" date="2016-10" db="EMBL/GenBank/DDBJ databases">
        <authorList>
            <person name="de Groot N.N."/>
        </authorList>
    </citation>
    <scope>NUCLEOTIDE SEQUENCE [LARGE SCALE GENOMIC DNA]</scope>
    <source>
        <strain evidence="3 4">DSM 22489</strain>
    </source>
</reference>
<dbReference type="OrthoDB" id="108116at2"/>
<dbReference type="Proteomes" id="UP000236728">
    <property type="component" value="Unassembled WGS sequence"/>
</dbReference>
<gene>
    <name evidence="3" type="ORF">SAMN05421819_0763</name>
</gene>
<proteinExistence type="predicted"/>
<evidence type="ECO:0000259" key="2">
    <source>
        <dbReference type="Pfam" id="PF13372"/>
    </source>
</evidence>
<feature type="signal peptide" evidence="1">
    <location>
        <begin position="1"/>
        <end position="27"/>
    </location>
</feature>
<dbReference type="EMBL" id="FNVA01000001">
    <property type="protein sequence ID" value="SEF67057.1"/>
    <property type="molecule type" value="Genomic_DNA"/>
</dbReference>
<dbReference type="Pfam" id="PF13372">
    <property type="entry name" value="Alginate_exp"/>
    <property type="match status" value="1"/>
</dbReference>
<feature type="domain" description="Alginate export" evidence="2">
    <location>
        <begin position="53"/>
        <end position="422"/>
    </location>
</feature>
<evidence type="ECO:0000256" key="1">
    <source>
        <dbReference type="SAM" id="SignalP"/>
    </source>
</evidence>
<organism evidence="3 4">
    <name type="scientific">Bryocella elongata</name>
    <dbReference type="NCBI Taxonomy" id="863522"/>
    <lineage>
        <taxon>Bacteria</taxon>
        <taxon>Pseudomonadati</taxon>
        <taxon>Acidobacteriota</taxon>
        <taxon>Terriglobia</taxon>
        <taxon>Terriglobales</taxon>
        <taxon>Acidobacteriaceae</taxon>
        <taxon>Bryocella</taxon>
    </lineage>
</organism>
<dbReference type="InterPro" id="IPR025388">
    <property type="entry name" value="Alginate_export_dom"/>
</dbReference>
<name>A0A1H5TYG1_9BACT</name>
<sequence>MFSSRRTLAVAVSLLACTLAAPLSVLAQKSIYIDYPQKKGKTQGLEWTALPSWITLDMELRQRTEGQTAFSQALNADRDYQLSRVRGGLEVRPSSWLTAYAQFHDTHALGLPLHTVSSNMRDTFDLRQGYLDLHHGPVHLLAGRQELKFGGERLVGISDWTNNSRTFDGFDLRIGNRNRVDVFTASVVTVAPTSLDKHGAGLTFHGIDASIVSIPKVHIEPYLFIKAIRKVTSAENIAGSELAWTPGVDIEGKLPAGFCYNLNAALQRGSYSNDGIRSGQAYGKLFYSATKLPWKPRLGAEVDYATGNNHALAGRWSTFDQLYPSNHNAFGLTDIFGYQNIRQERLNLDLLPTKDLSILVQGSFLEMATTRDSVYTSSGSALIKVPTAGFTSDHLGEEFDASAKYVWHNYVVANIGVGHFFADSPAMVNAKKYDNTLAYFSLVYRYRVDKRGEEAN</sequence>